<keyword evidence="3" id="KW-1185">Reference proteome</keyword>
<dbReference type="Proteomes" id="UP000823485">
    <property type="component" value="Unassembled WGS sequence"/>
</dbReference>
<protein>
    <submittedName>
        <fullName evidence="2">Uncharacterized protein</fullName>
    </submittedName>
</protein>
<feature type="transmembrane region" description="Helical" evidence="1">
    <location>
        <begin position="26"/>
        <end position="44"/>
    </location>
</feature>
<reference evidence="2 3" key="1">
    <citation type="submission" date="2021-01" db="EMBL/GenBank/DDBJ databases">
        <title>Genomic Encyclopedia of Type Strains, Phase IV (KMG-IV): sequencing the most valuable type-strain genomes for metagenomic binning, comparative biology and taxonomic classification.</title>
        <authorList>
            <person name="Goeker M."/>
        </authorList>
    </citation>
    <scope>NUCLEOTIDE SEQUENCE [LARGE SCALE GENOMIC DNA]</scope>
    <source>
        <strain evidence="2 3">DSM 105453</strain>
    </source>
</reference>
<evidence type="ECO:0000313" key="2">
    <source>
        <dbReference type="EMBL" id="MBM7717365.1"/>
    </source>
</evidence>
<keyword evidence="1" id="KW-0812">Transmembrane</keyword>
<evidence type="ECO:0000256" key="1">
    <source>
        <dbReference type="SAM" id="Phobius"/>
    </source>
</evidence>
<name>A0ABS2RDB4_9BACI</name>
<keyword evidence="1" id="KW-1133">Transmembrane helix</keyword>
<sequence length="132" mass="15684">MVDKKININAITFINVIKYVLIYMKWCNYFFILFFIVSLLLFYIKVNIILYTLTYLLGGILSISIHEYMHILFIKKITNNSHIRIKISSNHFSIIPCDEIHGFKSILHRIGSAFIRKKYSTNIYHFGSNWLK</sequence>
<feature type="transmembrane region" description="Helical" evidence="1">
    <location>
        <begin position="50"/>
        <end position="74"/>
    </location>
</feature>
<dbReference type="EMBL" id="JAFBFH010000045">
    <property type="protein sequence ID" value="MBM7717365.1"/>
    <property type="molecule type" value="Genomic_DNA"/>
</dbReference>
<organism evidence="2 3">
    <name type="scientific">Siminovitchia thermophila</name>
    <dbReference type="NCBI Taxonomy" id="1245522"/>
    <lineage>
        <taxon>Bacteria</taxon>
        <taxon>Bacillati</taxon>
        <taxon>Bacillota</taxon>
        <taxon>Bacilli</taxon>
        <taxon>Bacillales</taxon>
        <taxon>Bacillaceae</taxon>
        <taxon>Siminovitchia</taxon>
    </lineage>
</organism>
<evidence type="ECO:0000313" key="3">
    <source>
        <dbReference type="Proteomes" id="UP000823485"/>
    </source>
</evidence>
<accession>A0ABS2RDB4</accession>
<keyword evidence="1" id="KW-0472">Membrane</keyword>
<gene>
    <name evidence="2" type="ORF">JOC94_004393</name>
</gene>
<comment type="caution">
    <text evidence="2">The sequence shown here is derived from an EMBL/GenBank/DDBJ whole genome shotgun (WGS) entry which is preliminary data.</text>
</comment>
<proteinExistence type="predicted"/>